<feature type="region of interest" description="Disordered" evidence="1">
    <location>
        <begin position="58"/>
        <end position="99"/>
    </location>
</feature>
<dbReference type="PANTHER" id="PTHR42068">
    <property type="entry name" value="YALI0B18964P"/>
    <property type="match status" value="1"/>
</dbReference>
<proteinExistence type="predicted"/>
<dbReference type="PANTHER" id="PTHR42068:SF1">
    <property type="entry name" value="YALI0B18964P"/>
    <property type="match status" value="1"/>
</dbReference>
<feature type="compositionally biased region" description="Basic and acidic residues" evidence="1">
    <location>
        <begin position="58"/>
        <end position="69"/>
    </location>
</feature>
<feature type="compositionally biased region" description="Low complexity" evidence="1">
    <location>
        <begin position="430"/>
        <end position="441"/>
    </location>
</feature>
<organism evidence="2 3">
    <name type="scientific">Sporormia fimetaria CBS 119925</name>
    <dbReference type="NCBI Taxonomy" id="1340428"/>
    <lineage>
        <taxon>Eukaryota</taxon>
        <taxon>Fungi</taxon>
        <taxon>Dikarya</taxon>
        <taxon>Ascomycota</taxon>
        <taxon>Pezizomycotina</taxon>
        <taxon>Dothideomycetes</taxon>
        <taxon>Pleosporomycetidae</taxon>
        <taxon>Pleosporales</taxon>
        <taxon>Sporormiaceae</taxon>
        <taxon>Sporormia</taxon>
    </lineage>
</organism>
<feature type="compositionally biased region" description="Polar residues" evidence="1">
    <location>
        <begin position="384"/>
        <end position="401"/>
    </location>
</feature>
<keyword evidence="3" id="KW-1185">Reference proteome</keyword>
<feature type="compositionally biased region" description="Polar residues" evidence="1">
    <location>
        <begin position="587"/>
        <end position="608"/>
    </location>
</feature>
<dbReference type="AlphaFoldDB" id="A0A6A6VI27"/>
<dbReference type="Proteomes" id="UP000799440">
    <property type="component" value="Unassembled WGS sequence"/>
</dbReference>
<feature type="compositionally biased region" description="Low complexity" evidence="1">
    <location>
        <begin position="118"/>
        <end position="130"/>
    </location>
</feature>
<feature type="compositionally biased region" description="Low complexity" evidence="1">
    <location>
        <begin position="403"/>
        <end position="412"/>
    </location>
</feature>
<dbReference type="EMBL" id="MU006566">
    <property type="protein sequence ID" value="KAF2749476.1"/>
    <property type="molecule type" value="Genomic_DNA"/>
</dbReference>
<feature type="region of interest" description="Disordered" evidence="1">
    <location>
        <begin position="1"/>
        <end position="25"/>
    </location>
</feature>
<feature type="compositionally biased region" description="Low complexity" evidence="1">
    <location>
        <begin position="367"/>
        <end position="381"/>
    </location>
</feature>
<protein>
    <submittedName>
        <fullName evidence="2">Uncharacterized protein</fullName>
    </submittedName>
</protein>
<evidence type="ECO:0000313" key="3">
    <source>
        <dbReference type="Proteomes" id="UP000799440"/>
    </source>
</evidence>
<feature type="compositionally biased region" description="Polar residues" evidence="1">
    <location>
        <begin position="919"/>
        <end position="928"/>
    </location>
</feature>
<name>A0A6A6VI27_9PLEO</name>
<feature type="compositionally biased region" description="Basic and acidic residues" evidence="1">
    <location>
        <begin position="201"/>
        <end position="214"/>
    </location>
</feature>
<evidence type="ECO:0000313" key="2">
    <source>
        <dbReference type="EMBL" id="KAF2749476.1"/>
    </source>
</evidence>
<feature type="compositionally biased region" description="Polar residues" evidence="1">
    <location>
        <begin position="139"/>
        <end position="154"/>
    </location>
</feature>
<feature type="compositionally biased region" description="Low complexity" evidence="1">
    <location>
        <begin position="569"/>
        <end position="580"/>
    </location>
</feature>
<feature type="compositionally biased region" description="Polar residues" evidence="1">
    <location>
        <begin position="270"/>
        <end position="281"/>
    </location>
</feature>
<feature type="compositionally biased region" description="Pro residues" evidence="1">
    <location>
        <begin position="311"/>
        <end position="324"/>
    </location>
</feature>
<sequence>MGKPGFGIFQNRRKSSGNIFDQVDPPVLAGNSPLAEQGGGFRVLNRAEIEKAKLERQEAALKKAHDRPSKFGRFPFGSSGSKGRTQSVDEISPASSKRYVDPMHTSVIVMAECRGSESKSSSSGTHSFISRPYHGGGSSSTLPSSAESDPSDNMFSALPQRPQPSQHNSSPSALSMAANRKDLPPPPFSVSRTSDGPGRVYRTEDSATTRYDGGRARAMTTSSYASTAVAPKLDADLDFGGGDFGENMFAGFSKKEPPEMSRGAVGQIGHSLTQGRRTFQSEPIRIDRNLDIEPPPKSWDSRSSGEHLISPPAPSSPPPPPPPHKWSQYAPVASDSPELNGSPSEDEGTKLMRQSLESRKSTRDSSVEPSFSSQSMSSAMSAETPLSSASISLSDYNNPKIQSLPLPSVSPLSDHDEELFGAPTALNGQSSARTPTSTTPSQHNSVSFASTRREPPRRVMSATEFHEQQRRRTMYQESESGESENYDDDEEDEEEAIRRREEEQKILRKRQQLQIAREHMRRSTAPTDMQAANGFGAPSNGFPSEASLQADEWSDEDVPLEVLKQHGFPTRNRPPTQPTNAMPSYFRSDSTTSLPDRPSSTGAMGNRMSSYKPPFARNLPDDPYAGNGLVQQPIRMPMGFNRPASVFNEPMNPIPLEAQPTYTSLVDQIQMRDNAKQKYMGGASSKTPTSGPFTGTLGGQMNATNGNNKPNRMSQMPQMGMNGMNGMGMNGMNGMNPMMMNMMAMGMNPMGFPMYPQNELMMQQMYQQMLAFQNQNAMLAQQQQDPRMSMMAQQQDPRMSMMPQQQDPRMSMMHQQQDPRMSMMPQQNLGFPNQNFLNPGAGMPNQQQRPMSFMSAGQNRPMSTMGVPPMPGFQQPMGAPTLPAGYTPSIAPSERSNIGLSPRYRPVATGNGMNDTRSTVGSSNTLQASGGAPNAPKIKGILKPQTPRVTVQEAAEDGWGDTINSRKSKFLDVGLLSKKSSTSSLQEVVKAIEKI</sequence>
<feature type="region of interest" description="Disordered" evidence="1">
    <location>
        <begin position="919"/>
        <end position="939"/>
    </location>
</feature>
<dbReference type="OrthoDB" id="5396252at2759"/>
<feature type="compositionally biased region" description="Basic and acidic residues" evidence="1">
    <location>
        <begin position="356"/>
        <end position="366"/>
    </location>
</feature>
<feature type="region of interest" description="Disordered" evidence="1">
    <location>
        <begin position="250"/>
        <end position="499"/>
    </location>
</feature>
<feature type="compositionally biased region" description="Polar residues" evidence="1">
    <location>
        <begin position="78"/>
        <end position="95"/>
    </location>
</feature>
<gene>
    <name evidence="2" type="ORF">M011DRAFT_484898</name>
</gene>
<reference evidence="2" key="1">
    <citation type="journal article" date="2020" name="Stud. Mycol.">
        <title>101 Dothideomycetes genomes: a test case for predicting lifestyles and emergence of pathogens.</title>
        <authorList>
            <person name="Haridas S."/>
            <person name="Albert R."/>
            <person name="Binder M."/>
            <person name="Bloem J."/>
            <person name="Labutti K."/>
            <person name="Salamov A."/>
            <person name="Andreopoulos B."/>
            <person name="Baker S."/>
            <person name="Barry K."/>
            <person name="Bills G."/>
            <person name="Bluhm B."/>
            <person name="Cannon C."/>
            <person name="Castanera R."/>
            <person name="Culley D."/>
            <person name="Daum C."/>
            <person name="Ezra D."/>
            <person name="Gonzalez J."/>
            <person name="Henrissat B."/>
            <person name="Kuo A."/>
            <person name="Liang C."/>
            <person name="Lipzen A."/>
            <person name="Lutzoni F."/>
            <person name="Magnuson J."/>
            <person name="Mondo S."/>
            <person name="Nolan M."/>
            <person name="Ohm R."/>
            <person name="Pangilinan J."/>
            <person name="Park H.-J."/>
            <person name="Ramirez L."/>
            <person name="Alfaro M."/>
            <person name="Sun H."/>
            <person name="Tritt A."/>
            <person name="Yoshinaga Y."/>
            <person name="Zwiers L.-H."/>
            <person name="Turgeon B."/>
            <person name="Goodwin S."/>
            <person name="Spatafora J."/>
            <person name="Crous P."/>
            <person name="Grigoriev I."/>
        </authorList>
    </citation>
    <scope>NUCLEOTIDE SEQUENCE</scope>
    <source>
        <strain evidence="2">CBS 119925</strain>
    </source>
</reference>
<evidence type="ECO:0000256" key="1">
    <source>
        <dbReference type="SAM" id="MobiDB-lite"/>
    </source>
</evidence>
<accession>A0A6A6VI27</accession>
<feature type="region of interest" description="Disordered" evidence="1">
    <location>
        <begin position="114"/>
        <end position="214"/>
    </location>
</feature>
<feature type="compositionally biased region" description="Polar residues" evidence="1">
    <location>
        <begin position="163"/>
        <end position="173"/>
    </location>
</feature>
<feature type="compositionally biased region" description="Acidic residues" evidence="1">
    <location>
        <begin position="479"/>
        <end position="495"/>
    </location>
</feature>
<feature type="region of interest" description="Disordered" evidence="1">
    <location>
        <begin position="566"/>
        <end position="608"/>
    </location>
</feature>